<proteinExistence type="predicted"/>
<name>A0A1Q8CT97_9PSEU</name>
<keyword evidence="3" id="KW-1185">Reference proteome</keyword>
<dbReference type="PANTHER" id="PTHR43767:SF1">
    <property type="entry name" value="NONRIBOSOMAL PEPTIDE SYNTHASE PES1 (EUROFUNG)-RELATED"/>
    <property type="match status" value="1"/>
</dbReference>
<dbReference type="InterPro" id="IPR042099">
    <property type="entry name" value="ANL_N_sf"/>
</dbReference>
<accession>A0A1Q8CT97</accession>
<protein>
    <recommendedName>
        <fullName evidence="1">AMP-dependent synthetase/ligase domain-containing protein</fullName>
    </recommendedName>
</protein>
<dbReference type="InterPro" id="IPR000873">
    <property type="entry name" value="AMP-dep_synth/lig_dom"/>
</dbReference>
<dbReference type="RefSeq" id="WP_075125377.1">
    <property type="nucleotide sequence ID" value="NZ_MSIE01000015.1"/>
</dbReference>
<dbReference type="Gene3D" id="3.40.50.12780">
    <property type="entry name" value="N-terminal domain of ligase-like"/>
    <property type="match status" value="1"/>
</dbReference>
<evidence type="ECO:0000313" key="2">
    <source>
        <dbReference type="EMBL" id="OLF17585.1"/>
    </source>
</evidence>
<dbReference type="AlphaFoldDB" id="A0A1Q8CT97"/>
<evidence type="ECO:0000259" key="1">
    <source>
        <dbReference type="Pfam" id="PF00501"/>
    </source>
</evidence>
<dbReference type="EMBL" id="MSIE01000015">
    <property type="protein sequence ID" value="OLF17585.1"/>
    <property type="molecule type" value="Genomic_DNA"/>
</dbReference>
<dbReference type="SUPFAM" id="SSF56801">
    <property type="entry name" value="Acetyl-CoA synthetase-like"/>
    <property type="match status" value="1"/>
</dbReference>
<organism evidence="2 3">
    <name type="scientific">Actinophytocola xanthii</name>
    <dbReference type="NCBI Taxonomy" id="1912961"/>
    <lineage>
        <taxon>Bacteria</taxon>
        <taxon>Bacillati</taxon>
        <taxon>Actinomycetota</taxon>
        <taxon>Actinomycetes</taxon>
        <taxon>Pseudonocardiales</taxon>
        <taxon>Pseudonocardiaceae</taxon>
    </lineage>
</organism>
<reference evidence="2 3" key="1">
    <citation type="submission" date="2016-12" db="EMBL/GenBank/DDBJ databases">
        <title>The draft genome sequence of Actinophytocola sp. 11-183.</title>
        <authorList>
            <person name="Wang W."/>
            <person name="Yuan L."/>
        </authorList>
    </citation>
    <scope>NUCLEOTIDE SEQUENCE [LARGE SCALE GENOMIC DNA]</scope>
    <source>
        <strain evidence="2 3">11-183</strain>
    </source>
</reference>
<dbReference type="OrthoDB" id="4495845at2"/>
<evidence type="ECO:0000313" key="3">
    <source>
        <dbReference type="Proteomes" id="UP000185596"/>
    </source>
</evidence>
<gene>
    <name evidence="2" type="ORF">BU204_10215</name>
</gene>
<dbReference type="InterPro" id="IPR050237">
    <property type="entry name" value="ATP-dep_AMP-bd_enzyme"/>
</dbReference>
<feature type="domain" description="AMP-dependent synthetase/ligase" evidence="1">
    <location>
        <begin position="61"/>
        <end position="414"/>
    </location>
</feature>
<dbReference type="STRING" id="1912961.BU204_10215"/>
<sequence>MSTVDATHRSAHPLSERRTSFVRQLGAQFARKRVSVVKPVNLGVMAELAAERHGRVPIYLDQPFTWDPQQRVELDYVECATLIEQFSAVLKQAGVAKRDRVVILKTPNYDIQSLAWAAARIGAVPALLSARLDPDIINILLERIGARFIITDEAVAARVGLDAARLKALNCTAIAAIDGGIPVADLWGGPVPPPNPGRDDEPMIITHTSSTTGVSKLAEASATGVSFSSLIESVVPFLHSPDDLFASVISHVHVRGAVTQHASFSRGTPLLGIGNHDDATILDMFSRYRPTIVESHPNAYVGWEKLIDHPSTPFASLRLFLNTFDAIHPRTIRRLLESSRRAYPAWYQCYGMTETQPVTVRFYTLGSVRRAGDRDTRSVGWTIPGVRARIADPDTGERRADQKEPGMIQVKTPARALSFVGTPDKYWGRRHGKWFDTGDWGRRGKAGQLEVLDRVADRIEGVESCLQLEDILMSRLPDAEEVVVVPDEQGVPTPVVCMRDGKKLDQQSWDTASAGLVGLGKPFEVGPDQLLHTATVKPRRYLITEMIKNHRLGNSGPARQEVILREGA</sequence>
<comment type="caution">
    <text evidence="2">The sequence shown here is derived from an EMBL/GenBank/DDBJ whole genome shotgun (WGS) entry which is preliminary data.</text>
</comment>
<dbReference type="PANTHER" id="PTHR43767">
    <property type="entry name" value="LONG-CHAIN-FATTY-ACID--COA LIGASE"/>
    <property type="match status" value="1"/>
</dbReference>
<dbReference type="Pfam" id="PF00501">
    <property type="entry name" value="AMP-binding"/>
    <property type="match status" value="1"/>
</dbReference>
<dbReference type="Proteomes" id="UP000185596">
    <property type="component" value="Unassembled WGS sequence"/>
</dbReference>